<dbReference type="GO" id="GO:0015643">
    <property type="term" value="F:toxic substance binding"/>
    <property type="evidence" value="ECO:0007669"/>
    <property type="project" value="InterPro"/>
</dbReference>
<dbReference type="OrthoDB" id="9781411at2"/>
<evidence type="ECO:0000256" key="3">
    <source>
        <dbReference type="ARBA" id="ARBA00022449"/>
    </source>
</evidence>
<dbReference type="PROSITE" id="PS51201">
    <property type="entry name" value="RCK_N"/>
    <property type="match status" value="1"/>
</dbReference>
<keyword evidence="5 12" id="KW-0997">Cell inner membrane</keyword>
<keyword evidence="6 12" id="KW-0633">Potassium transport</keyword>
<evidence type="ECO:0000256" key="4">
    <source>
        <dbReference type="ARBA" id="ARBA00022475"/>
    </source>
</evidence>
<feature type="transmembrane region" description="Helical" evidence="12">
    <location>
        <begin position="147"/>
        <end position="169"/>
    </location>
</feature>
<dbReference type="InterPro" id="IPR038770">
    <property type="entry name" value="Na+/solute_symporter_sf"/>
</dbReference>
<evidence type="ECO:0000256" key="2">
    <source>
        <dbReference type="ARBA" id="ARBA00022448"/>
    </source>
</evidence>
<evidence type="ECO:0000256" key="13">
    <source>
        <dbReference type="SAM" id="MobiDB-lite"/>
    </source>
</evidence>
<comment type="subcellular location">
    <subcellularLocation>
        <location evidence="1 12">Cell inner membrane</location>
        <topology evidence="1 12">Multi-pass membrane protein</topology>
    </subcellularLocation>
</comment>
<dbReference type="FunFam" id="3.40.50.720:FF:000036">
    <property type="entry name" value="Glutathione-regulated potassium-efflux system protein KefB"/>
    <property type="match status" value="1"/>
</dbReference>
<evidence type="ECO:0000256" key="5">
    <source>
        <dbReference type="ARBA" id="ARBA00022519"/>
    </source>
</evidence>
<dbReference type="InterPro" id="IPR006036">
    <property type="entry name" value="K_uptake_TrkA"/>
</dbReference>
<keyword evidence="3 12" id="KW-0050">Antiport</keyword>
<dbReference type="InterPro" id="IPR003148">
    <property type="entry name" value="RCK_N"/>
</dbReference>
<dbReference type="SUPFAM" id="SSF51735">
    <property type="entry name" value="NAD(P)-binding Rossmann-fold domains"/>
    <property type="match status" value="1"/>
</dbReference>
<keyword evidence="2 12" id="KW-0813">Transport</keyword>
<dbReference type="FunFam" id="1.20.1530.20:FF:000001">
    <property type="entry name" value="Glutathione-regulated potassium-efflux system protein KefB"/>
    <property type="match status" value="1"/>
</dbReference>
<comment type="similarity">
    <text evidence="12">Belongs to the monovalent cation:proton antiporter 2 (CPA2) transporter (TC 2.A.37) family. KefC subfamily.</text>
</comment>
<dbReference type="GO" id="GO:0015503">
    <property type="term" value="F:glutathione-regulated potassium exporter activity"/>
    <property type="evidence" value="ECO:0007669"/>
    <property type="project" value="UniProtKB-UniRule"/>
</dbReference>
<feature type="transmembrane region" description="Helical" evidence="12">
    <location>
        <begin position="181"/>
        <end position="203"/>
    </location>
</feature>
<protein>
    <recommendedName>
        <fullName evidence="12">Glutathione-regulated potassium-efflux system protein KefC</fullName>
    </recommendedName>
    <alternativeName>
        <fullName evidence="12">K(+)/H(+) antiporter</fullName>
    </alternativeName>
</protein>
<feature type="transmembrane region" description="Helical" evidence="12">
    <location>
        <begin position="55"/>
        <end position="74"/>
    </location>
</feature>
<dbReference type="NCBIfam" id="TIGR00932">
    <property type="entry name" value="2a37"/>
    <property type="match status" value="1"/>
</dbReference>
<proteinExistence type="inferred from homology"/>
<dbReference type="EMBL" id="PYEP01000006">
    <property type="protein sequence ID" value="PSN06871.1"/>
    <property type="molecule type" value="Genomic_DNA"/>
</dbReference>
<feature type="transmembrane region" description="Helical" evidence="12">
    <location>
        <begin position="359"/>
        <end position="381"/>
    </location>
</feature>
<evidence type="ECO:0000256" key="8">
    <source>
        <dbReference type="ARBA" id="ARBA00022958"/>
    </source>
</evidence>
<keyword evidence="7 12" id="KW-0812">Transmembrane</keyword>
<keyword evidence="8 12" id="KW-0630">Potassium</keyword>
<dbReference type="InterPro" id="IPR004771">
    <property type="entry name" value="K/H_exchanger"/>
</dbReference>
<reference evidence="15 16" key="1">
    <citation type="submission" date="2018-03" db="EMBL/GenBank/DDBJ databases">
        <title>Draft genome sequence of the first documented clinical Siccibacter turicensis isolate in Austria.</title>
        <authorList>
            <person name="Lepuschitz S."/>
            <person name="Pekard-Amenitsch S."/>
            <person name="Haunold R."/>
            <person name="Schill S."/>
            <person name="Mach R."/>
            <person name="Allerberger F."/>
            <person name="Ruppitsch W."/>
            <person name="Forsythe S.J."/>
        </authorList>
    </citation>
    <scope>NUCLEOTIDE SEQUENCE [LARGE SCALE GENOMIC DNA]</scope>
    <source>
        <strain evidence="15 16">6100069499-17</strain>
    </source>
</reference>
<evidence type="ECO:0000256" key="12">
    <source>
        <dbReference type="HAMAP-Rule" id="MF_01413"/>
    </source>
</evidence>
<feature type="transmembrane region" description="Helical" evidence="12">
    <location>
        <begin position="86"/>
        <end position="109"/>
    </location>
</feature>
<dbReference type="Pfam" id="PF02254">
    <property type="entry name" value="TrkA_N"/>
    <property type="match status" value="1"/>
</dbReference>
<evidence type="ECO:0000256" key="1">
    <source>
        <dbReference type="ARBA" id="ARBA00004429"/>
    </source>
</evidence>
<accession>A0A2P8VH44</accession>
<feature type="transmembrane region" description="Helical" evidence="12">
    <location>
        <begin position="239"/>
        <end position="258"/>
    </location>
</feature>
<comment type="function">
    <text evidence="12">Pore-forming subunit of a potassium efflux system that confers protection against electrophiles. Catalyzes K(+)/H(+) antiport.</text>
</comment>
<evidence type="ECO:0000256" key="9">
    <source>
        <dbReference type="ARBA" id="ARBA00022989"/>
    </source>
</evidence>
<dbReference type="InterPro" id="IPR023941">
    <property type="entry name" value="K_H_efflux_KefC"/>
</dbReference>
<evidence type="ECO:0000256" key="6">
    <source>
        <dbReference type="ARBA" id="ARBA00022538"/>
    </source>
</evidence>
<comment type="subunit">
    <text evidence="12">Homodimer. Interacts with the regulatory subunit KefF.</text>
</comment>
<dbReference type="RefSeq" id="WP_106877790.1">
    <property type="nucleotide sequence ID" value="NZ_PYEP01000006.1"/>
</dbReference>
<keyword evidence="10 12" id="KW-0406">Ion transport</keyword>
<dbReference type="Gene3D" id="3.40.50.720">
    <property type="entry name" value="NAD(P)-binding Rossmann-like Domain"/>
    <property type="match status" value="1"/>
</dbReference>
<feature type="transmembrane region" description="Helical" evidence="12">
    <location>
        <begin position="327"/>
        <end position="347"/>
    </location>
</feature>
<dbReference type="HAMAP" id="MF_01413">
    <property type="entry name" value="K_H_efflux_KefC"/>
    <property type="match status" value="1"/>
</dbReference>
<evidence type="ECO:0000313" key="15">
    <source>
        <dbReference type="EMBL" id="PSN06871.1"/>
    </source>
</evidence>
<dbReference type="AlphaFoldDB" id="A0A2P8VH44"/>
<dbReference type="NCBIfam" id="NF002924">
    <property type="entry name" value="PRK03562.1"/>
    <property type="match status" value="1"/>
</dbReference>
<dbReference type="Proteomes" id="UP000240212">
    <property type="component" value="Unassembled WGS sequence"/>
</dbReference>
<keyword evidence="9 12" id="KW-1133">Transmembrane helix</keyword>
<dbReference type="PANTHER" id="PTHR46157:SF3">
    <property type="entry name" value="GLUTATHIONE-REGULATED POTASSIUM-EFFLUX SYSTEM PROTEIN KEFC"/>
    <property type="match status" value="1"/>
</dbReference>
<keyword evidence="4 12" id="KW-1003">Cell membrane</keyword>
<dbReference type="GO" id="GO:0051595">
    <property type="term" value="P:response to methylglyoxal"/>
    <property type="evidence" value="ECO:0007669"/>
    <property type="project" value="InterPro"/>
</dbReference>
<dbReference type="GO" id="GO:1902600">
    <property type="term" value="P:proton transmembrane transport"/>
    <property type="evidence" value="ECO:0007669"/>
    <property type="project" value="InterPro"/>
</dbReference>
<dbReference type="InterPro" id="IPR006153">
    <property type="entry name" value="Cation/H_exchanger_TM"/>
</dbReference>
<evidence type="ECO:0000259" key="14">
    <source>
        <dbReference type="PROSITE" id="PS51201"/>
    </source>
</evidence>
<feature type="transmembrane region" description="Helical" evidence="12">
    <location>
        <begin position="6"/>
        <end position="24"/>
    </location>
</feature>
<dbReference type="Pfam" id="PF00999">
    <property type="entry name" value="Na_H_Exchanger"/>
    <property type="match status" value="1"/>
</dbReference>
<evidence type="ECO:0000256" key="7">
    <source>
        <dbReference type="ARBA" id="ARBA00022692"/>
    </source>
</evidence>
<feature type="transmembrane region" description="Helical" evidence="12">
    <location>
        <begin position="215"/>
        <end position="233"/>
    </location>
</feature>
<feature type="transmembrane region" description="Helical" evidence="12">
    <location>
        <begin position="115"/>
        <end position="135"/>
    </location>
</feature>
<gene>
    <name evidence="12" type="primary">kefC</name>
    <name evidence="15" type="ORF">C7G83_14825</name>
</gene>
<evidence type="ECO:0000313" key="16">
    <source>
        <dbReference type="Proteomes" id="UP000240212"/>
    </source>
</evidence>
<dbReference type="STRING" id="1388748.GCA_000463155_00509"/>
<dbReference type="Gene3D" id="1.20.1530.20">
    <property type="match status" value="1"/>
</dbReference>
<keyword evidence="11 12" id="KW-0472">Membrane</keyword>
<dbReference type="PRINTS" id="PR00335">
    <property type="entry name" value="KUPTAKETRKA"/>
</dbReference>
<comment type="caution">
    <text evidence="15">The sequence shown here is derived from an EMBL/GenBank/DDBJ whole genome shotgun (WGS) entry which is preliminary data.</text>
</comment>
<feature type="domain" description="RCK N-terminal" evidence="14">
    <location>
        <begin position="399"/>
        <end position="518"/>
    </location>
</feature>
<feature type="region of interest" description="Disordered" evidence="13">
    <location>
        <begin position="597"/>
        <end position="621"/>
    </location>
</feature>
<dbReference type="InterPro" id="IPR036291">
    <property type="entry name" value="NAD(P)-bd_dom_sf"/>
</dbReference>
<feature type="transmembrane region" description="Helical" evidence="12">
    <location>
        <begin position="296"/>
        <end position="315"/>
    </location>
</feature>
<feature type="transmembrane region" description="Helical" evidence="12">
    <location>
        <begin position="270"/>
        <end position="290"/>
    </location>
</feature>
<organism evidence="15 16">
    <name type="scientific">Siccibacter turicensis</name>
    <dbReference type="NCBI Taxonomy" id="357233"/>
    <lineage>
        <taxon>Bacteria</taxon>
        <taxon>Pseudomonadati</taxon>
        <taxon>Pseudomonadota</taxon>
        <taxon>Gammaproteobacteria</taxon>
        <taxon>Enterobacterales</taxon>
        <taxon>Enterobacteriaceae</taxon>
        <taxon>Siccibacter</taxon>
    </lineage>
</organism>
<name>A0A2P8VH44_9ENTR</name>
<keyword evidence="16" id="KW-1185">Reference proteome</keyword>
<sequence length="621" mass="66745">MDSHSLIQALIYLGAAALVVPIAVRLGLGSVLGYLIAGCIIGPWGLRLVTDANAILHFAEIGVVLMLFIIGLELDPQRLWKLRASVFGGGAVQMVLCGLLLAAFCFALGLSWKVALLIGLTLALSSTAIAMQAMNERNLMVTPMGRSAFAVLLFQDIAAIPLVAMIPLLATSGAATTLGAFTLSALKVVGALALVVALGRFVARPALRFVARSGLREVFSAVALFLVFGFGLLLEEAGLSMAMGAFLAGVLLASSEYRHALESDIEPFKGLLLGLFFIGVGMSIDFGTLVHNPLRILLLLVGFLIIKTLVLWLIARPLRVPGSQRMLFAALLGQGSEFAFVVFGAAHTAQVLDDDWSKALTLAVALSMAATPLLLLVLARLEAARPTQAREADEIDEEQPRVIIAGFGRFGQIAGRLLLSSGVKMVVLDHDPDHIETLRKFGMKVFYGDATRADLLESAGAGKAEVLINAIDDPEGSLKLTELAQAHFPGLKIIARARDVEHYIRLRKAGVEAPERETFESALKVGRMALEGLGVGRYEARERADLFRRYNLQMVEEMADGETDTKARAATFQRTSDMLTEIISEDRAHLSVVQRHGWQGTDEGKHTGNASDEPEVVPPVR</sequence>
<evidence type="ECO:0000256" key="10">
    <source>
        <dbReference type="ARBA" id="ARBA00023065"/>
    </source>
</evidence>
<evidence type="ECO:0000256" key="11">
    <source>
        <dbReference type="ARBA" id="ARBA00023136"/>
    </source>
</evidence>
<feature type="transmembrane region" description="Helical" evidence="12">
    <location>
        <begin position="31"/>
        <end position="49"/>
    </location>
</feature>
<dbReference type="GO" id="GO:0019899">
    <property type="term" value="F:enzyme binding"/>
    <property type="evidence" value="ECO:0007669"/>
    <property type="project" value="InterPro"/>
</dbReference>
<dbReference type="PANTHER" id="PTHR46157">
    <property type="entry name" value="K(+) EFFLUX ANTIPORTER 3, CHLOROPLASTIC"/>
    <property type="match status" value="1"/>
</dbReference>
<dbReference type="GO" id="GO:0005886">
    <property type="term" value="C:plasma membrane"/>
    <property type="evidence" value="ECO:0007669"/>
    <property type="project" value="UniProtKB-SubCell"/>
</dbReference>